<dbReference type="Pfam" id="PF07245">
    <property type="entry name" value="Phlebovirus_G2"/>
    <property type="match status" value="1"/>
</dbReference>
<feature type="region of interest" description="Disordered" evidence="1">
    <location>
        <begin position="1"/>
        <end position="139"/>
    </location>
</feature>
<evidence type="ECO:0000259" key="3">
    <source>
        <dbReference type="Pfam" id="PF07245"/>
    </source>
</evidence>
<dbReference type="AlphaFoldDB" id="A0A3P8B5B6"/>
<dbReference type="InterPro" id="IPR009878">
    <property type="entry name" value="Phlebovirus_G2_fusion"/>
</dbReference>
<name>A0A3P8B5B6_HELPZ</name>
<evidence type="ECO:0000259" key="4">
    <source>
        <dbReference type="Pfam" id="PF19019"/>
    </source>
</evidence>
<evidence type="ECO:0000259" key="2">
    <source>
        <dbReference type="Pfam" id="PF05585"/>
    </source>
</evidence>
<evidence type="ECO:0000313" key="5">
    <source>
        <dbReference type="EMBL" id="VDO67032.1"/>
    </source>
</evidence>
<evidence type="ECO:0000313" key="7">
    <source>
        <dbReference type="WBParaSite" id="HPBE_0000612601-mRNA-1"/>
    </source>
</evidence>
<dbReference type="Pfam" id="PF05585">
    <property type="entry name" value="DUF1758"/>
    <property type="match status" value="1"/>
</dbReference>
<feature type="compositionally biased region" description="Basic residues" evidence="1">
    <location>
        <begin position="104"/>
        <end position="114"/>
    </location>
</feature>
<dbReference type="Pfam" id="PF19019">
    <property type="entry name" value="Phlebo_G2_C"/>
    <property type="match status" value="1"/>
</dbReference>
<dbReference type="Gene3D" id="2.60.40.3770">
    <property type="match status" value="1"/>
</dbReference>
<dbReference type="Proteomes" id="UP000050761">
    <property type="component" value="Unassembled WGS sequence"/>
</dbReference>
<sequence length="784" mass="87033">MGQRRRVAARGKTRTRVNQASGKARAQRNRHSGCDPTAAGQRDFLEHVKRQDVKGMLLDRGRARKRRQYGGDNQDAISRLGSNGPEKREKPGKQASAFQDPPSRKQRKEQHFRQRSQQPAQSHRSQVHFSEQLPTESTTPNLSELAATLHVSQSTKIVKPPLMCTDVVLFNPTNTDKEVCVPVLLDTGASQSYITNDLATVLQLRTSSPQEITMFTFGNDEPISMQATNHEIGIRCINNATAILHVQALPILTTELKYSSFQETNDAKNQPVRKKIATPQLLIGMDYFCDLVFHDNFSISLLKNGYRVLETRIGKIVTDHSLRFNNSNITIINYSSTLSSPARHTDLVKLVERFWTHESMGIIDQPDQSINEQCLDDFNSSIRYNPKERSWKATKYPGFTFCKASCPGFMCGCFFFSPSCLFYKYYAAPTSNITYTIFTCPVWELTVAAEMTQQPQQEKQTHPVTLTPGRATRINDVTLSLIATISPQLPLLTSTFITDGSKTAMTMKVQANELTPATPAQLQCSSESEAKNFKCRFASRACSCSTGPYKATCTCPEGEVSKYLRENLLPLTTKNVMIENYADTIAAHTQVGSALQVHINMDNVKIVSIQNHATCSIESSSLEGCYSCLLGARVTIVCYSTEKTTTADIICGQQQQITTCTETGKLSEVIFHFNTPTVSTRCTVSCPGGNTSFHLSGVLIYVSESELQNEISTINDFSVNQPAGFTAAIKGVSSFFRKLDFSPLTNLLTLLNLIKLIVFSSVLTVIVLLMTSVTSNLSKLKRSY</sequence>
<dbReference type="InterPro" id="IPR008737">
    <property type="entry name" value="DUF1758"/>
</dbReference>
<dbReference type="InterPro" id="IPR043603">
    <property type="entry name" value="Phlebo_G2_C"/>
</dbReference>
<feature type="domain" description="Phlebovirus glycoprotein G2 fusion" evidence="3">
    <location>
        <begin position="391"/>
        <end position="599"/>
    </location>
</feature>
<organism evidence="5">
    <name type="scientific">Heligmosomoides polygyrus</name>
    <name type="common">Parasitic roundworm</name>
    <dbReference type="NCBI Taxonomy" id="6339"/>
    <lineage>
        <taxon>Eukaryota</taxon>
        <taxon>Metazoa</taxon>
        <taxon>Ecdysozoa</taxon>
        <taxon>Nematoda</taxon>
        <taxon>Chromadorea</taxon>
        <taxon>Rhabditida</taxon>
        <taxon>Rhabditina</taxon>
        <taxon>Rhabditomorpha</taxon>
        <taxon>Strongyloidea</taxon>
        <taxon>Heligmosomidae</taxon>
        <taxon>Heligmosomoides</taxon>
    </lineage>
</organism>
<feature type="compositionally biased region" description="Basic residues" evidence="1">
    <location>
        <begin position="1"/>
        <end position="15"/>
    </location>
</feature>
<dbReference type="OrthoDB" id="5967017at2759"/>
<feature type="compositionally biased region" description="Basic and acidic residues" evidence="1">
    <location>
        <begin position="43"/>
        <end position="61"/>
    </location>
</feature>
<dbReference type="WBParaSite" id="HPBE_0000612601-mRNA-1">
    <property type="protein sequence ID" value="HPBE_0000612601-mRNA-1"/>
    <property type="gene ID" value="HPBE_0000612601"/>
</dbReference>
<accession>A0A3P8B5B6</accession>
<evidence type="ECO:0000256" key="1">
    <source>
        <dbReference type="SAM" id="MobiDB-lite"/>
    </source>
</evidence>
<feature type="domain" description="DUF1758" evidence="2">
    <location>
        <begin position="167"/>
        <end position="319"/>
    </location>
</feature>
<gene>
    <name evidence="5" type="ORF">HPBE_LOCUS6127</name>
</gene>
<dbReference type="EMBL" id="UZAH01025602">
    <property type="protein sequence ID" value="VDO67032.1"/>
    <property type="molecule type" value="Genomic_DNA"/>
</dbReference>
<proteinExistence type="predicted"/>
<protein>
    <submittedName>
        <fullName evidence="7">DUF1758 domain-containing protein</fullName>
    </submittedName>
</protein>
<feature type="compositionally biased region" description="Polar residues" evidence="1">
    <location>
        <begin position="115"/>
        <end position="139"/>
    </location>
</feature>
<feature type="domain" description="Phlebovirus glycoprotein G2 C-terminal" evidence="4">
    <location>
        <begin position="615"/>
        <end position="778"/>
    </location>
</feature>
<keyword evidence="6" id="KW-1185">Reference proteome</keyword>
<evidence type="ECO:0000313" key="6">
    <source>
        <dbReference type="Proteomes" id="UP000050761"/>
    </source>
</evidence>
<reference evidence="7" key="2">
    <citation type="submission" date="2019-09" db="UniProtKB">
        <authorList>
            <consortium name="WormBaseParasite"/>
        </authorList>
    </citation>
    <scope>IDENTIFICATION</scope>
</reference>
<reference evidence="5 6" key="1">
    <citation type="submission" date="2018-11" db="EMBL/GenBank/DDBJ databases">
        <authorList>
            <consortium name="Pathogen Informatics"/>
        </authorList>
    </citation>
    <scope>NUCLEOTIDE SEQUENCE [LARGE SCALE GENOMIC DNA]</scope>
</reference>